<keyword evidence="2" id="KW-1185">Reference proteome</keyword>
<protein>
    <recommendedName>
        <fullName evidence="3">Peptidase C39-like domain-containing protein</fullName>
    </recommendedName>
</protein>
<dbReference type="RefSeq" id="WP_192624491.1">
    <property type="nucleotide sequence ID" value="NZ_JADBGG010000028.1"/>
</dbReference>
<proteinExistence type="predicted"/>
<dbReference type="Proteomes" id="UP000639010">
    <property type="component" value="Unassembled WGS sequence"/>
</dbReference>
<comment type="caution">
    <text evidence="1">The sequence shown here is derived from an EMBL/GenBank/DDBJ whole genome shotgun (WGS) entry which is preliminary data.</text>
</comment>
<evidence type="ECO:0000313" key="2">
    <source>
        <dbReference type="Proteomes" id="UP000639010"/>
    </source>
</evidence>
<evidence type="ECO:0008006" key="3">
    <source>
        <dbReference type="Google" id="ProtNLM"/>
    </source>
</evidence>
<gene>
    <name evidence="1" type="ORF">H4684_003192</name>
</gene>
<sequence length="181" mass="21080">MKPAKQGHFDGACGLYSIGNALSLLSKRTKTDEIFYTLFNFFCKKYGNAEIILFEGISRNQLNDILTNTIKILQLDLKIYRPFWNNSAKSISDFHKILADEVNENQSAAIIGYEYSKFNDGDYCSHWTVIKKTTEKSLFTYDSHNENKIISIKKCRIWDDFQKHKIKPYKISSTDTFIIYK</sequence>
<accession>A0ABR9H746</accession>
<dbReference type="EMBL" id="JADBGG010000028">
    <property type="protein sequence ID" value="MBE1426526.1"/>
    <property type="molecule type" value="Genomic_DNA"/>
</dbReference>
<name>A0ABR9H746_9BACT</name>
<reference evidence="1 2" key="1">
    <citation type="submission" date="2020-10" db="EMBL/GenBank/DDBJ databases">
        <title>Genomic Encyclopedia of Type Strains, Phase IV (KMG-IV): sequencing the most valuable type-strain genomes for metagenomic binning, comparative biology and taxonomic classification.</title>
        <authorList>
            <person name="Goeker M."/>
        </authorList>
    </citation>
    <scope>NUCLEOTIDE SEQUENCE [LARGE SCALE GENOMIC DNA]</scope>
    <source>
        <strain evidence="1 2">DSM 4194</strain>
    </source>
</reference>
<organism evidence="1 2">
    <name type="scientific">Desulfomicrobium macestii</name>
    <dbReference type="NCBI Taxonomy" id="90731"/>
    <lineage>
        <taxon>Bacteria</taxon>
        <taxon>Pseudomonadati</taxon>
        <taxon>Thermodesulfobacteriota</taxon>
        <taxon>Desulfovibrionia</taxon>
        <taxon>Desulfovibrionales</taxon>
        <taxon>Desulfomicrobiaceae</taxon>
        <taxon>Desulfomicrobium</taxon>
    </lineage>
</organism>
<evidence type="ECO:0000313" key="1">
    <source>
        <dbReference type="EMBL" id="MBE1426526.1"/>
    </source>
</evidence>